<dbReference type="Pfam" id="PF02737">
    <property type="entry name" value="3HCDH_N"/>
    <property type="match status" value="1"/>
</dbReference>
<dbReference type="Proteomes" id="UP001315967">
    <property type="component" value="Chromosome"/>
</dbReference>
<dbReference type="PANTHER" id="PTHR48075">
    <property type="entry name" value="3-HYDROXYACYL-COA DEHYDROGENASE FAMILY PROTEIN"/>
    <property type="match status" value="1"/>
</dbReference>
<dbReference type="Pfam" id="PF00725">
    <property type="entry name" value="3HCDH"/>
    <property type="match status" value="1"/>
</dbReference>
<evidence type="ECO:0000256" key="2">
    <source>
        <dbReference type="ARBA" id="ARBA00009463"/>
    </source>
</evidence>
<keyword evidence="3" id="KW-0560">Oxidoreductase</keyword>
<dbReference type="InterPro" id="IPR013328">
    <property type="entry name" value="6PGD_dom2"/>
</dbReference>
<accession>A0ABY5P7K0</accession>
<reference evidence="6 7" key="1">
    <citation type="submission" date="2022-08" db="EMBL/GenBank/DDBJ databases">
        <title>Aerococcaceae sp. nov isolated from spoiled eye mask.</title>
        <authorList>
            <person name="Zhou G."/>
            <person name="Xie X.-B."/>
            <person name="Shi Q.-S."/>
            <person name="Wang Y.-S."/>
            <person name="Wen X."/>
            <person name="Peng H."/>
            <person name="Yang X.-J."/>
            <person name="Tao H.-B."/>
            <person name="Huang X.-M."/>
        </authorList>
    </citation>
    <scope>NUCLEOTIDE SEQUENCE [LARGE SCALE GENOMIC DNA]</scope>
    <source>
        <strain evidence="7">DM20194951</strain>
    </source>
</reference>
<evidence type="ECO:0000313" key="7">
    <source>
        <dbReference type="Proteomes" id="UP001315967"/>
    </source>
</evidence>
<name>A0ABY5P7K0_9LACT</name>
<organism evidence="6 7">
    <name type="scientific">Fundicoccus culcitae</name>
    <dbReference type="NCBI Taxonomy" id="2969821"/>
    <lineage>
        <taxon>Bacteria</taxon>
        <taxon>Bacillati</taxon>
        <taxon>Bacillota</taxon>
        <taxon>Bacilli</taxon>
        <taxon>Lactobacillales</taxon>
        <taxon>Aerococcaceae</taxon>
        <taxon>Fundicoccus</taxon>
    </lineage>
</organism>
<dbReference type="PANTHER" id="PTHR48075:SF5">
    <property type="entry name" value="3-HYDROXYBUTYRYL-COA DEHYDROGENASE"/>
    <property type="match status" value="1"/>
</dbReference>
<gene>
    <name evidence="6" type="ORF">NRE15_03385</name>
</gene>
<protein>
    <submittedName>
        <fullName evidence="6">3-hydroxyacyl-CoA dehydrogenase family protein</fullName>
    </submittedName>
</protein>
<dbReference type="InterPro" id="IPR008927">
    <property type="entry name" value="6-PGluconate_DH-like_C_sf"/>
</dbReference>
<feature type="domain" description="3-hydroxyacyl-CoA dehydrogenase NAD binding" evidence="5">
    <location>
        <begin position="6"/>
        <end position="185"/>
    </location>
</feature>
<evidence type="ECO:0000259" key="5">
    <source>
        <dbReference type="Pfam" id="PF02737"/>
    </source>
</evidence>
<evidence type="ECO:0000256" key="3">
    <source>
        <dbReference type="ARBA" id="ARBA00023002"/>
    </source>
</evidence>
<dbReference type="RefSeq" id="WP_313794208.1">
    <property type="nucleotide sequence ID" value="NZ_CP102453.1"/>
</dbReference>
<dbReference type="EMBL" id="CP102453">
    <property type="protein sequence ID" value="UUX34707.1"/>
    <property type="molecule type" value="Genomic_DNA"/>
</dbReference>
<dbReference type="InterPro" id="IPR022694">
    <property type="entry name" value="3-OHacyl-CoA_DH"/>
</dbReference>
<comment type="similarity">
    <text evidence="2">Belongs to the 3-hydroxyacyl-CoA dehydrogenase family.</text>
</comment>
<sequence>MKQIKKVVVIGAGVMGRQIALHCAKFDFKVNLVDEFEESLQTGKDWIKEYFKRSIDNAKMDQASVDQANEKLTYSNSLDSSITDADLVIESVIEDEGIKKDILQRVSKIVNEDTIITTNSSFLASSLFADVVENPSRLANLHFFTPVSRMSLVEIIKGPHTSDETIETLQEFAKNIDKDSVVLQKEIDGFVVNRLLKVLMDEAVYLYDQGYADFKDIDIAAEKGLNHPVGPFRLMDMTGIDISYLNRLHRYEKTNDLKDKPADILKKKYESGEFGRKTGKGWYNYD</sequence>
<dbReference type="SUPFAM" id="SSF48179">
    <property type="entry name" value="6-phosphogluconate dehydrogenase C-terminal domain-like"/>
    <property type="match status" value="1"/>
</dbReference>
<proteinExistence type="inferred from homology"/>
<dbReference type="InterPro" id="IPR006108">
    <property type="entry name" value="3HC_DH_C"/>
</dbReference>
<evidence type="ECO:0000256" key="1">
    <source>
        <dbReference type="ARBA" id="ARBA00005086"/>
    </source>
</evidence>
<feature type="domain" description="3-hydroxyacyl-CoA dehydrogenase C-terminal" evidence="4">
    <location>
        <begin position="189"/>
        <end position="285"/>
    </location>
</feature>
<dbReference type="InterPro" id="IPR006176">
    <property type="entry name" value="3-OHacyl-CoA_DH_NAD-bd"/>
</dbReference>
<dbReference type="Gene3D" id="3.40.50.720">
    <property type="entry name" value="NAD(P)-binding Rossmann-like Domain"/>
    <property type="match status" value="1"/>
</dbReference>
<dbReference type="Gene3D" id="1.10.1040.10">
    <property type="entry name" value="N-(1-d-carboxylethyl)-l-norvaline Dehydrogenase, domain 2"/>
    <property type="match status" value="1"/>
</dbReference>
<evidence type="ECO:0000313" key="6">
    <source>
        <dbReference type="EMBL" id="UUX34707.1"/>
    </source>
</evidence>
<dbReference type="InterPro" id="IPR036291">
    <property type="entry name" value="NAD(P)-bd_dom_sf"/>
</dbReference>
<dbReference type="PIRSF" id="PIRSF000105">
    <property type="entry name" value="HCDH"/>
    <property type="match status" value="1"/>
</dbReference>
<keyword evidence="7" id="KW-1185">Reference proteome</keyword>
<evidence type="ECO:0000259" key="4">
    <source>
        <dbReference type="Pfam" id="PF00725"/>
    </source>
</evidence>
<dbReference type="SUPFAM" id="SSF51735">
    <property type="entry name" value="NAD(P)-binding Rossmann-fold domains"/>
    <property type="match status" value="1"/>
</dbReference>
<comment type="pathway">
    <text evidence="1">Lipid metabolism; butanoate metabolism.</text>
</comment>